<feature type="coiled-coil region" evidence="1">
    <location>
        <begin position="131"/>
        <end position="204"/>
    </location>
</feature>
<proteinExistence type="predicted"/>
<dbReference type="Proteomes" id="UP000007519">
    <property type="component" value="Chromosome"/>
</dbReference>
<dbReference type="HOGENOM" id="CLU_1299021_0_0_10"/>
<sequence>MKFELSHDALAKVIYDQASTADKMRLKVANFIKGRHQHFKDNRSLLSKEDLEYIKRYLPQLDLETEVKQFIHNSQLAADRKQKLRAVIIVAVVLLLSGSSAVALWGWHEAQATHDKLHRTHDKLRQTFDKLRKAQKEKLEQEGLLNMSEDEKNALLLELQRTQDSLKKALKASNQEKNELRSEVKKIEDEAKAWRKELDGLKGAPILRKRKK</sequence>
<feature type="transmembrane region" description="Helical" evidence="2">
    <location>
        <begin position="86"/>
        <end position="107"/>
    </location>
</feature>
<keyword evidence="2" id="KW-1133">Transmembrane helix</keyword>
<dbReference type="EMBL" id="CP002831">
    <property type="protein sequence ID" value="AFC26403.1"/>
    <property type="molecule type" value="Genomic_DNA"/>
</dbReference>
<keyword evidence="4" id="KW-1185">Reference proteome</keyword>
<dbReference type="RefSeq" id="WP_015693993.1">
    <property type="nucleotide sequence ID" value="NC_016940.1"/>
</dbReference>
<evidence type="ECO:0000313" key="4">
    <source>
        <dbReference type="Proteomes" id="UP000007519"/>
    </source>
</evidence>
<organism evidence="3 4">
    <name type="scientific">Saprospira grandis (strain Lewin)</name>
    <dbReference type="NCBI Taxonomy" id="984262"/>
    <lineage>
        <taxon>Bacteria</taxon>
        <taxon>Pseudomonadati</taxon>
        <taxon>Bacteroidota</taxon>
        <taxon>Saprospiria</taxon>
        <taxon>Saprospirales</taxon>
        <taxon>Saprospiraceae</taxon>
        <taxon>Saprospira</taxon>
    </lineage>
</organism>
<name>H6L6X3_SAPGL</name>
<gene>
    <name evidence="3" type="ordered locus">SGRA_3682</name>
</gene>
<evidence type="ECO:0000256" key="1">
    <source>
        <dbReference type="SAM" id="Coils"/>
    </source>
</evidence>
<accession>H6L6X3</accession>
<protein>
    <submittedName>
        <fullName evidence="3">Uncharacterized protein</fullName>
    </submittedName>
</protein>
<dbReference type="STRING" id="984262.SGRA_3682"/>
<keyword evidence="2" id="KW-0812">Transmembrane</keyword>
<keyword evidence="1" id="KW-0175">Coiled coil</keyword>
<reference evidence="3 4" key="1">
    <citation type="journal article" date="2012" name="Stand. Genomic Sci.">
        <title>Complete genome sequencing and analysis of Saprospira grandis str. Lewin, a predatory marine bacterium.</title>
        <authorList>
            <person name="Saw J.H."/>
            <person name="Yuryev A."/>
            <person name="Kanbe M."/>
            <person name="Hou S."/>
            <person name="Young A.G."/>
            <person name="Aizawa S."/>
            <person name="Alam M."/>
        </authorList>
    </citation>
    <scope>NUCLEOTIDE SEQUENCE [LARGE SCALE GENOMIC DNA]</scope>
    <source>
        <strain evidence="3 4">Lewin</strain>
    </source>
</reference>
<keyword evidence="2" id="KW-0472">Membrane</keyword>
<evidence type="ECO:0000313" key="3">
    <source>
        <dbReference type="EMBL" id="AFC26403.1"/>
    </source>
</evidence>
<evidence type="ECO:0000256" key="2">
    <source>
        <dbReference type="SAM" id="Phobius"/>
    </source>
</evidence>
<dbReference type="AlphaFoldDB" id="H6L6X3"/>
<dbReference type="KEGG" id="sgn:SGRA_3682"/>